<comment type="similarity">
    <text evidence="3 11">Belongs to the COPE family.</text>
</comment>
<evidence type="ECO:0000256" key="6">
    <source>
        <dbReference type="ARBA" id="ARBA00022892"/>
    </source>
</evidence>
<proteinExistence type="inferred from homology"/>
<dbReference type="STRING" id="401625.A0A0P1BAD8"/>
<evidence type="ECO:0000256" key="4">
    <source>
        <dbReference type="ARBA" id="ARBA00022448"/>
    </source>
</evidence>
<comment type="function">
    <text evidence="11">The coatomer is a cytosolic protein complex that binds to dilysine motifs and reversibly associates with Golgi non-clathrin-coated vesicles, which further mediate biosynthetic protein transport from the ER, via the Golgi up to the trans Golgi network. The coatomer complex is required for budding from Golgi membranes, and is essential for the retrograde Golgi-to-ER transport of dilysine-tagged proteins.</text>
</comment>
<dbReference type="PANTHER" id="PTHR10805">
    <property type="entry name" value="COATOMER SUBUNIT EPSILON"/>
    <property type="match status" value="1"/>
</dbReference>
<keyword evidence="9 11" id="KW-0472">Membrane</keyword>
<evidence type="ECO:0000256" key="1">
    <source>
        <dbReference type="ARBA" id="ARBA00004255"/>
    </source>
</evidence>
<keyword evidence="10 11" id="KW-0968">Cytoplasmic vesicle</keyword>
<organism evidence="12 13">
    <name type="scientific">Ceraceosorus bombacis</name>
    <dbReference type="NCBI Taxonomy" id="401625"/>
    <lineage>
        <taxon>Eukaryota</taxon>
        <taxon>Fungi</taxon>
        <taxon>Dikarya</taxon>
        <taxon>Basidiomycota</taxon>
        <taxon>Ustilaginomycotina</taxon>
        <taxon>Exobasidiomycetes</taxon>
        <taxon>Ceraceosorales</taxon>
        <taxon>Ceraceosoraceae</taxon>
        <taxon>Ceraceosorus</taxon>
    </lineage>
</organism>
<dbReference type="Gene3D" id="1.25.40.10">
    <property type="entry name" value="Tetratricopeptide repeat domain"/>
    <property type="match status" value="1"/>
</dbReference>
<reference evidence="12 13" key="1">
    <citation type="submission" date="2014-09" db="EMBL/GenBank/DDBJ databases">
        <authorList>
            <person name="Magalhaes I.L.F."/>
            <person name="Oliveira U."/>
            <person name="Santos F.R."/>
            <person name="Vidigal T.H.D.A."/>
            <person name="Brescovit A.D."/>
            <person name="Santos A.J."/>
        </authorList>
    </citation>
    <scope>NUCLEOTIDE SEQUENCE [LARGE SCALE GENOMIC DNA]</scope>
</reference>
<dbReference type="Proteomes" id="UP000054845">
    <property type="component" value="Unassembled WGS sequence"/>
</dbReference>
<keyword evidence="6 11" id="KW-0931">ER-Golgi transport</keyword>
<dbReference type="SUPFAM" id="SSF48452">
    <property type="entry name" value="TPR-like"/>
    <property type="match status" value="1"/>
</dbReference>
<dbReference type="EMBL" id="CCYA01000149">
    <property type="protein sequence ID" value="CEH12329.1"/>
    <property type="molecule type" value="Genomic_DNA"/>
</dbReference>
<evidence type="ECO:0000256" key="10">
    <source>
        <dbReference type="ARBA" id="ARBA00023329"/>
    </source>
</evidence>
<dbReference type="PANTHER" id="PTHR10805:SF0">
    <property type="entry name" value="COATOMER SUBUNIT EPSILON"/>
    <property type="match status" value="1"/>
</dbReference>
<evidence type="ECO:0000256" key="2">
    <source>
        <dbReference type="ARBA" id="ARBA00004347"/>
    </source>
</evidence>
<evidence type="ECO:0000256" key="11">
    <source>
        <dbReference type="PIRNR" id="PIRNR016478"/>
    </source>
</evidence>
<dbReference type="OrthoDB" id="310217at2759"/>
<name>A0A0P1BAD8_9BASI</name>
<keyword evidence="4 11" id="KW-0813">Transport</keyword>
<dbReference type="GO" id="GO:0006890">
    <property type="term" value="P:retrograde vesicle-mediated transport, Golgi to endoplasmic reticulum"/>
    <property type="evidence" value="ECO:0007669"/>
    <property type="project" value="UniProtKB-UniRule"/>
</dbReference>
<keyword evidence="7 11" id="KW-0653">Protein transport</keyword>
<evidence type="ECO:0000256" key="5">
    <source>
        <dbReference type="ARBA" id="ARBA00022490"/>
    </source>
</evidence>
<comment type="subcellular location">
    <subcellularLocation>
        <location evidence="2">Cytoplasmic vesicle</location>
        <location evidence="2">COPI-coated vesicle membrane</location>
        <topology evidence="2">Peripheral membrane protein</topology>
        <orientation evidence="2">Cytoplasmic side</orientation>
    </subcellularLocation>
    <subcellularLocation>
        <location evidence="1">Golgi apparatus membrane</location>
        <topology evidence="1">Peripheral membrane protein</topology>
        <orientation evidence="1">Cytoplasmic side</orientation>
    </subcellularLocation>
</comment>
<dbReference type="GO" id="GO:0005198">
    <property type="term" value="F:structural molecule activity"/>
    <property type="evidence" value="ECO:0007669"/>
    <property type="project" value="UniProtKB-UniRule"/>
</dbReference>
<evidence type="ECO:0000313" key="12">
    <source>
        <dbReference type="EMBL" id="CEH12329.1"/>
    </source>
</evidence>
<keyword evidence="13" id="KW-1185">Reference proteome</keyword>
<accession>A0A0P1BAD8</accession>
<dbReference type="GO" id="GO:0006888">
    <property type="term" value="P:endoplasmic reticulum to Golgi vesicle-mediated transport"/>
    <property type="evidence" value="ECO:0007669"/>
    <property type="project" value="TreeGrafter"/>
</dbReference>
<evidence type="ECO:0000313" key="13">
    <source>
        <dbReference type="Proteomes" id="UP000054845"/>
    </source>
</evidence>
<dbReference type="InterPro" id="IPR011990">
    <property type="entry name" value="TPR-like_helical_dom_sf"/>
</dbReference>
<dbReference type="GO" id="GO:0015031">
    <property type="term" value="P:protein transport"/>
    <property type="evidence" value="ECO:0007669"/>
    <property type="project" value="UniProtKB-UniRule"/>
</dbReference>
<dbReference type="PIRSF" id="PIRSF016478">
    <property type="entry name" value="Coatomer_esu"/>
    <property type="match status" value="1"/>
</dbReference>
<evidence type="ECO:0000256" key="9">
    <source>
        <dbReference type="ARBA" id="ARBA00023136"/>
    </source>
</evidence>
<dbReference type="GO" id="GO:0000139">
    <property type="term" value="C:Golgi membrane"/>
    <property type="evidence" value="ECO:0007669"/>
    <property type="project" value="UniProtKB-SubCell"/>
</dbReference>
<evidence type="ECO:0000256" key="3">
    <source>
        <dbReference type="ARBA" id="ARBA00008827"/>
    </source>
</evidence>
<dbReference type="AlphaFoldDB" id="A0A0P1BAD8"/>
<dbReference type="Pfam" id="PF04733">
    <property type="entry name" value="Coatomer_E"/>
    <property type="match status" value="1"/>
</dbReference>
<keyword evidence="5 11" id="KW-0963">Cytoplasm</keyword>
<sequence>MSEDGVTFKIQSLFYQGAYGSAIALASSNTSGSPSSEPTLTRLLYAARSHIASNNPRGALSLLPADVASSSAAARSVRALAAFVEARSQGDVSGADENLAELRETLDDAVVGDPSGQTIRVCAATAMALDDDPIGALETLGIGTASSREIECIALGVHILLSQHRADLAEKEYQAARTWADDSLLIQLIEAYIGLHTGGRSAQQAYYVYDELAQNPEHVGKDASVNPLVGKGVAQLVLGQRNEATQVLADAEKLDPNNVDLLANSAVLASYSASPAGYFGRLEQLRRVAPSHALVTSADEAAQAFDSAFVKHQEAQAAL</sequence>
<protein>
    <recommendedName>
        <fullName evidence="11">Coatomer subunit epsilon</fullName>
    </recommendedName>
</protein>
<evidence type="ECO:0000256" key="7">
    <source>
        <dbReference type="ARBA" id="ARBA00022927"/>
    </source>
</evidence>
<dbReference type="GO" id="GO:0030126">
    <property type="term" value="C:COPI vesicle coat"/>
    <property type="evidence" value="ECO:0007669"/>
    <property type="project" value="TreeGrafter"/>
</dbReference>
<evidence type="ECO:0000256" key="8">
    <source>
        <dbReference type="ARBA" id="ARBA00023034"/>
    </source>
</evidence>
<dbReference type="InterPro" id="IPR006822">
    <property type="entry name" value="Coatomer_esu"/>
</dbReference>
<dbReference type="GO" id="GO:0006891">
    <property type="term" value="P:intra-Golgi vesicle-mediated transport"/>
    <property type="evidence" value="ECO:0007669"/>
    <property type="project" value="TreeGrafter"/>
</dbReference>
<keyword evidence="8 11" id="KW-0333">Golgi apparatus</keyword>